<evidence type="ECO:0000256" key="1">
    <source>
        <dbReference type="SAM" id="MobiDB-lite"/>
    </source>
</evidence>
<dbReference type="EMBL" id="ACOU01000004">
    <property type="protein sequence ID" value="EKX73046.1"/>
    <property type="molecule type" value="Genomic_DNA"/>
</dbReference>
<keyword evidence="4" id="KW-1185">Reference proteome</keyword>
<evidence type="ECO:0000313" key="4">
    <source>
        <dbReference type="Proteomes" id="UP000031512"/>
    </source>
</evidence>
<proteinExistence type="predicted"/>
<name>L1LCH9_THEEQ</name>
<evidence type="ECO:0000256" key="2">
    <source>
        <dbReference type="SAM" id="Phobius"/>
    </source>
</evidence>
<feature type="transmembrane region" description="Helical" evidence="2">
    <location>
        <begin position="1042"/>
        <end position="1062"/>
    </location>
</feature>
<keyword evidence="2" id="KW-0472">Membrane</keyword>
<gene>
    <name evidence="3" type="ORF">BEWA_016070</name>
</gene>
<dbReference type="STRING" id="1537102.L1LCH9"/>
<dbReference type="AlphaFoldDB" id="L1LCH9"/>
<keyword evidence="2" id="KW-1133">Transmembrane helix</keyword>
<accession>L1LCH9</accession>
<evidence type="ECO:0000313" key="3">
    <source>
        <dbReference type="EMBL" id="EKX73046.1"/>
    </source>
</evidence>
<keyword evidence="2" id="KW-0812">Transmembrane</keyword>
<dbReference type="GeneID" id="15802710"/>
<feature type="region of interest" description="Disordered" evidence="1">
    <location>
        <begin position="936"/>
        <end position="1036"/>
    </location>
</feature>
<reference evidence="3 4" key="1">
    <citation type="journal article" date="2012" name="BMC Genomics">
        <title>Comparative genomic analysis and phylogenetic position of Theileria equi.</title>
        <authorList>
            <person name="Kappmeyer L.S."/>
            <person name="Thiagarajan M."/>
            <person name="Herndon D.R."/>
            <person name="Ramsay J.D."/>
            <person name="Caler E."/>
            <person name="Djikeng A."/>
            <person name="Gillespie J.J."/>
            <person name="Lau A.O."/>
            <person name="Roalson E.H."/>
            <person name="Silva J.C."/>
            <person name="Silva M.G."/>
            <person name="Suarez C.E."/>
            <person name="Ueti M.W."/>
            <person name="Nene V.M."/>
            <person name="Mealey R.H."/>
            <person name="Knowles D.P."/>
            <person name="Brayton K.A."/>
        </authorList>
    </citation>
    <scope>NUCLEOTIDE SEQUENCE [LARGE SCALE GENOMIC DNA]</scope>
    <source>
        <strain evidence="3 4">WA</strain>
    </source>
</reference>
<dbReference type="VEuPathDB" id="PiroplasmaDB:BEWA_016070"/>
<dbReference type="KEGG" id="beq:BEWA_016070"/>
<organism evidence="3 4">
    <name type="scientific">Theileria equi strain WA</name>
    <dbReference type="NCBI Taxonomy" id="1537102"/>
    <lineage>
        <taxon>Eukaryota</taxon>
        <taxon>Sar</taxon>
        <taxon>Alveolata</taxon>
        <taxon>Apicomplexa</taxon>
        <taxon>Aconoidasida</taxon>
        <taxon>Piroplasmida</taxon>
        <taxon>Theileriidae</taxon>
        <taxon>Theileria</taxon>
    </lineage>
</organism>
<protein>
    <submittedName>
        <fullName evidence="3">Uncharacterized protein</fullName>
    </submittedName>
</protein>
<dbReference type="RefSeq" id="XP_004832498.1">
    <property type="nucleotide sequence ID" value="XM_004832441.1"/>
</dbReference>
<feature type="compositionally biased region" description="Acidic residues" evidence="1">
    <location>
        <begin position="985"/>
        <end position="997"/>
    </location>
</feature>
<sequence>MSSKGIDIKNICPINSNSDAGPCHDDGRIQAKRGDLEATEYGYVTHRSFENKIDKLTYGRKSLQIEDGKKGDTLISFTRRYPDLKEVTTYYYREGENDEENIHTPLVLRVNGGEAYHLYLNTGGDHTKWKHVSLRGLDRIPSGNTTTPELTSRLKSQTCRLHRLHKIDVKNNQETFITCSVCKKAKIRLNDKPERPVDCYKKFCHTPSDDDGDGKITYPITYGNELSKYKDGKTWKIISVTKSEYANVSVYYWEGDKKLDNPLLMELKPTNEGKSIWYENLGESAGKHDKWRKLGEQEAINLSSPGNLKEKLDFLSCIFNGTVRIKLGLAPNCHNSPDFRHKNRLRTYVDGSSHRHLSLSIYEYTPRIESGSDPFHVSEFYLEGHKQIFSGSPSFFKDVKKVTGYASSCDSARSFLLCIETGFNKKWYRRIQTNTWENCDNVDGKLEGIFKSAQSTLGIIPCPLPKSLPPDGLKLVITTQPPNDKLTTIYYDYGSGNTPILVAKDHVGLPKGFFRVIHTASTVTGYFMLSRNLGRGGTIPSTRRSEQSINNVKHVEVYFGTSNPNLPILLGIATNTRSVNETKYYSYSSTTGRADQGKWLQREYFGLKSTSLTDMLDDQNGYRNMALPIELKDPVHFEQFCSKIENTGTIPYLKKKSYISSSKPPPELPQEARKNYEVEGYQVNDSAQISRVTFGGEDTNIIPPKDKVSELRIYRWKNGKDSDKVPLLLEFKPTNGKPSTWFENLDKESLHWMNVKDEDAMKFYTGSPLQGNYTEAVTKKLDEVSCRLHHTVKIDVFIKDNRKLYCHRKCTYKRIKVEQETSMFPKYIGYEHTSDIKGENFTITALTNKDNVQNTNLPYPLENVKTVTVYFSTCDQTTPLMIYIHHGVTDDEINGQSIWLKNENKEGKWTDVSDKIRVDTAAIEETLNSVTNTLGLCPRIQGSTGAVTRSEGEPYEELEREGLDEAEDVEEEEEEEEGAQVPESPMEESSEEQDPDGTPEPTLTATSAATQSPLGSLQPNAVSRTADTDGGPGNSDIKNISIITSSVLGASGSITGFAYWIYKRFAGEPWVRQI</sequence>
<dbReference type="Proteomes" id="UP000031512">
    <property type="component" value="Unassembled WGS sequence"/>
</dbReference>
<comment type="caution">
    <text evidence="3">The sequence shown here is derived from an EMBL/GenBank/DDBJ whole genome shotgun (WGS) entry which is preliminary data.</text>
</comment>
<dbReference type="eggNOG" id="ENOG502RSZ3">
    <property type="taxonomic scope" value="Eukaryota"/>
</dbReference>
<feature type="compositionally biased region" description="Polar residues" evidence="1">
    <location>
        <begin position="1001"/>
        <end position="1025"/>
    </location>
</feature>
<feature type="compositionally biased region" description="Acidic residues" evidence="1">
    <location>
        <begin position="953"/>
        <end position="978"/>
    </location>
</feature>